<feature type="compositionally biased region" description="Basic and acidic residues" evidence="1">
    <location>
        <begin position="1"/>
        <end position="16"/>
    </location>
</feature>
<dbReference type="AlphaFoldDB" id="A0A6J4U6U2"/>
<feature type="non-terminal residue" evidence="2">
    <location>
        <position position="65"/>
    </location>
</feature>
<dbReference type="GO" id="GO:0005840">
    <property type="term" value="C:ribosome"/>
    <property type="evidence" value="ECO:0007669"/>
    <property type="project" value="UniProtKB-KW"/>
</dbReference>
<feature type="non-terminal residue" evidence="2">
    <location>
        <position position="1"/>
    </location>
</feature>
<sequence>AEDQDELVRQEADQAHGDGQAEAPPGQREPPAGQDVAEAASQALAGPAARHQRPAGGPAPPRPPV</sequence>
<keyword evidence="2" id="KW-0689">Ribosomal protein</keyword>
<keyword evidence="2" id="KW-0687">Ribonucleoprotein</keyword>
<accession>A0A6J4U6U2</accession>
<gene>
    <name evidence="2" type="ORF">AVDCRST_MAG79-1762</name>
</gene>
<reference evidence="2" key="1">
    <citation type="submission" date="2020-02" db="EMBL/GenBank/DDBJ databases">
        <authorList>
            <person name="Meier V. D."/>
        </authorList>
    </citation>
    <scope>NUCLEOTIDE SEQUENCE</scope>
    <source>
        <strain evidence="2">AVDCRST_MAG79</strain>
    </source>
</reference>
<evidence type="ECO:0000256" key="1">
    <source>
        <dbReference type="SAM" id="MobiDB-lite"/>
    </source>
</evidence>
<protein>
    <submittedName>
        <fullName evidence="2">LSU ribosomal protein L35p</fullName>
    </submittedName>
</protein>
<feature type="region of interest" description="Disordered" evidence="1">
    <location>
        <begin position="1"/>
        <end position="65"/>
    </location>
</feature>
<proteinExistence type="predicted"/>
<organism evidence="2">
    <name type="scientific">uncultured Thermoleophilia bacterium</name>
    <dbReference type="NCBI Taxonomy" id="1497501"/>
    <lineage>
        <taxon>Bacteria</taxon>
        <taxon>Bacillati</taxon>
        <taxon>Actinomycetota</taxon>
        <taxon>Thermoleophilia</taxon>
        <taxon>environmental samples</taxon>
    </lineage>
</organism>
<dbReference type="EMBL" id="CADCWC010000265">
    <property type="protein sequence ID" value="CAA9539986.1"/>
    <property type="molecule type" value="Genomic_DNA"/>
</dbReference>
<name>A0A6J4U6U2_9ACTN</name>
<evidence type="ECO:0000313" key="2">
    <source>
        <dbReference type="EMBL" id="CAA9539986.1"/>
    </source>
</evidence>